<evidence type="ECO:0000256" key="2">
    <source>
        <dbReference type="SAM" id="SignalP"/>
    </source>
</evidence>
<keyword evidence="4" id="KW-1185">Reference proteome</keyword>
<proteinExistence type="predicted"/>
<evidence type="ECO:0000313" key="4">
    <source>
        <dbReference type="Proteomes" id="UP001259832"/>
    </source>
</evidence>
<dbReference type="Proteomes" id="UP001259832">
    <property type="component" value="Unassembled WGS sequence"/>
</dbReference>
<feature type="compositionally biased region" description="Basic and acidic residues" evidence="1">
    <location>
        <begin position="156"/>
        <end position="167"/>
    </location>
</feature>
<organism evidence="3 4">
    <name type="scientific">Phytophthora citrophthora</name>
    <dbReference type="NCBI Taxonomy" id="4793"/>
    <lineage>
        <taxon>Eukaryota</taxon>
        <taxon>Sar</taxon>
        <taxon>Stramenopiles</taxon>
        <taxon>Oomycota</taxon>
        <taxon>Peronosporomycetes</taxon>
        <taxon>Peronosporales</taxon>
        <taxon>Peronosporaceae</taxon>
        <taxon>Phytophthora</taxon>
    </lineage>
</organism>
<keyword evidence="2" id="KW-0732">Signal</keyword>
<evidence type="ECO:0000313" key="3">
    <source>
        <dbReference type="EMBL" id="KAK1942529.1"/>
    </source>
</evidence>
<sequence length="211" mass="21741">MKILQALALLALAIQCTLATSERKLLRSGYDSPVNFSDLPSLTDANAEKDISKKGGILPNTDSLTTNGLGKDILPTDLTTVAGGRSGLQSLTDGSGLESITNGVAKGGKLPSLPTGSARGVPQGLSGITDNVSGLSNGLALSSSATNGGKQMLKSSVKDNRSLESPKKGLRSPQPKKSSVKKANKKRGSAKNSHKPNVKPTPKPDPEKSPF</sequence>
<feature type="compositionally biased region" description="Basic residues" evidence="1">
    <location>
        <begin position="178"/>
        <end position="197"/>
    </location>
</feature>
<evidence type="ECO:0000256" key="1">
    <source>
        <dbReference type="SAM" id="MobiDB-lite"/>
    </source>
</evidence>
<feature type="region of interest" description="Disordered" evidence="1">
    <location>
        <begin position="143"/>
        <end position="211"/>
    </location>
</feature>
<accession>A0AAD9GQ45</accession>
<feature type="compositionally biased region" description="Basic and acidic residues" evidence="1">
    <location>
        <begin position="202"/>
        <end position="211"/>
    </location>
</feature>
<protein>
    <submittedName>
        <fullName evidence="3">Uncharacterized protein</fullName>
    </submittedName>
</protein>
<dbReference type="EMBL" id="JASMQC010000009">
    <property type="protein sequence ID" value="KAK1942529.1"/>
    <property type="molecule type" value="Genomic_DNA"/>
</dbReference>
<reference evidence="3" key="1">
    <citation type="submission" date="2023-08" db="EMBL/GenBank/DDBJ databases">
        <title>Reference Genome Resource for the Citrus Pathogen Phytophthora citrophthora.</title>
        <authorList>
            <person name="Moller H."/>
            <person name="Coetzee B."/>
            <person name="Rose L.J."/>
            <person name="Van Niekerk J.M."/>
        </authorList>
    </citation>
    <scope>NUCLEOTIDE SEQUENCE</scope>
    <source>
        <strain evidence="3">STE-U-9442</strain>
    </source>
</reference>
<feature type="region of interest" description="Disordered" evidence="1">
    <location>
        <begin position="102"/>
        <end position="125"/>
    </location>
</feature>
<name>A0AAD9GQ45_9STRA</name>
<feature type="signal peptide" evidence="2">
    <location>
        <begin position="1"/>
        <end position="19"/>
    </location>
</feature>
<comment type="caution">
    <text evidence="3">The sequence shown here is derived from an EMBL/GenBank/DDBJ whole genome shotgun (WGS) entry which is preliminary data.</text>
</comment>
<dbReference type="AlphaFoldDB" id="A0AAD9GQ45"/>
<feature type="chain" id="PRO_5042162030" evidence="2">
    <location>
        <begin position="20"/>
        <end position="211"/>
    </location>
</feature>
<gene>
    <name evidence="3" type="ORF">P3T76_006028</name>
</gene>